<sequence>MIPLNAGDVYKILHAASGNVNCLHLNEKDNTTTWSNVYYGGQEQQWRLQKSGKFWEIVNVRNNKFLYVDGEDTPAPGASVICDETELEWDIKADTANGTYRIFVANNSIVAAVNDGSLAQRASIVLAEKAAGPLQGWRFQLAGPSVPQIASGFYTITNTENDHLMDIKQEKWERMLCQPASKKSTQQEIAPLGPGYTIKSKFHGGYVSGHFGLTTGGGLATSIFPVAWQFDVEDVNAGIWSITWPHANLTIGINEKNNLELQAIYPIKAGQKWRLKRL</sequence>
<feature type="domain" description="Ricin B lectin" evidence="1">
    <location>
        <begin position="7"/>
        <end position="81"/>
    </location>
</feature>
<evidence type="ECO:0000313" key="2">
    <source>
        <dbReference type="EMBL" id="KAL0948775.1"/>
    </source>
</evidence>
<dbReference type="Gene3D" id="2.80.10.50">
    <property type="match status" value="2"/>
</dbReference>
<dbReference type="EMBL" id="JASNQZ010000012">
    <property type="protein sequence ID" value="KAL0948775.1"/>
    <property type="molecule type" value="Genomic_DNA"/>
</dbReference>
<comment type="caution">
    <text evidence="2">The sequence shown here is derived from an EMBL/GenBank/DDBJ whole genome shotgun (WGS) entry which is preliminary data.</text>
</comment>
<dbReference type="InterPro" id="IPR035992">
    <property type="entry name" value="Ricin_B-like_lectins"/>
</dbReference>
<dbReference type="Proteomes" id="UP001556367">
    <property type="component" value="Unassembled WGS sequence"/>
</dbReference>
<reference evidence="3" key="1">
    <citation type="submission" date="2024-06" db="EMBL/GenBank/DDBJ databases">
        <title>Multi-omics analyses provide insights into the biosynthesis of the anticancer antibiotic pleurotin in Hohenbuehelia grisea.</title>
        <authorList>
            <person name="Weaver J.A."/>
            <person name="Alberti F."/>
        </authorList>
    </citation>
    <scope>NUCLEOTIDE SEQUENCE [LARGE SCALE GENOMIC DNA]</scope>
    <source>
        <strain evidence="3">T-177</strain>
    </source>
</reference>
<organism evidence="2 3">
    <name type="scientific">Hohenbuehelia grisea</name>
    <dbReference type="NCBI Taxonomy" id="104357"/>
    <lineage>
        <taxon>Eukaryota</taxon>
        <taxon>Fungi</taxon>
        <taxon>Dikarya</taxon>
        <taxon>Basidiomycota</taxon>
        <taxon>Agaricomycotina</taxon>
        <taxon>Agaricomycetes</taxon>
        <taxon>Agaricomycetidae</taxon>
        <taxon>Agaricales</taxon>
        <taxon>Pleurotineae</taxon>
        <taxon>Pleurotaceae</taxon>
        <taxon>Hohenbuehelia</taxon>
    </lineage>
</organism>
<accession>A0ABR3J0X8</accession>
<evidence type="ECO:0000313" key="3">
    <source>
        <dbReference type="Proteomes" id="UP001556367"/>
    </source>
</evidence>
<name>A0ABR3J0X8_9AGAR</name>
<dbReference type="SUPFAM" id="SSF50370">
    <property type="entry name" value="Ricin B-like lectins"/>
    <property type="match status" value="1"/>
</dbReference>
<dbReference type="Pfam" id="PF14200">
    <property type="entry name" value="RicinB_lectin_2"/>
    <property type="match status" value="1"/>
</dbReference>
<keyword evidence="3" id="KW-1185">Reference proteome</keyword>
<protein>
    <recommendedName>
        <fullName evidence="1">Ricin B lectin domain-containing protein</fullName>
    </recommendedName>
</protein>
<proteinExistence type="predicted"/>
<evidence type="ECO:0000259" key="1">
    <source>
        <dbReference type="Pfam" id="PF14200"/>
    </source>
</evidence>
<dbReference type="InterPro" id="IPR000772">
    <property type="entry name" value="Ricin_B_lectin"/>
</dbReference>
<gene>
    <name evidence="2" type="ORF">HGRIS_008905</name>
</gene>